<dbReference type="InterPro" id="IPR002312">
    <property type="entry name" value="Asp/Asn-tRNA-synth_IIb"/>
</dbReference>
<dbReference type="SUPFAM" id="SSF55681">
    <property type="entry name" value="Class II aaRS and biotin synthetases"/>
    <property type="match status" value="1"/>
</dbReference>
<dbReference type="Proteomes" id="UP000593567">
    <property type="component" value="Unassembled WGS sequence"/>
</dbReference>
<dbReference type="Gene3D" id="3.30.1360.30">
    <property type="entry name" value="GAD-like domain"/>
    <property type="match status" value="1"/>
</dbReference>
<dbReference type="CDD" id="cd04317">
    <property type="entry name" value="EcAspRS_like_N"/>
    <property type="match status" value="1"/>
</dbReference>
<keyword evidence="3" id="KW-0547">Nucleotide-binding</keyword>
<evidence type="ECO:0000313" key="9">
    <source>
        <dbReference type="Proteomes" id="UP000593567"/>
    </source>
</evidence>
<dbReference type="Pfam" id="PF00152">
    <property type="entry name" value="tRNA-synt_2"/>
    <property type="match status" value="1"/>
</dbReference>
<dbReference type="PANTHER" id="PTHR22594">
    <property type="entry name" value="ASPARTYL/LYSYL-TRNA SYNTHETASE"/>
    <property type="match status" value="1"/>
</dbReference>
<dbReference type="GO" id="GO:0004815">
    <property type="term" value="F:aspartate-tRNA ligase activity"/>
    <property type="evidence" value="ECO:0007669"/>
    <property type="project" value="TreeGrafter"/>
</dbReference>
<dbReference type="CDD" id="cd00777">
    <property type="entry name" value="AspRS_core"/>
    <property type="match status" value="1"/>
</dbReference>
<dbReference type="GO" id="GO:0005524">
    <property type="term" value="F:ATP binding"/>
    <property type="evidence" value="ECO:0007669"/>
    <property type="project" value="UniProtKB-KW"/>
</dbReference>
<evidence type="ECO:0000256" key="1">
    <source>
        <dbReference type="ARBA" id="ARBA00006303"/>
    </source>
</evidence>
<evidence type="ECO:0000256" key="3">
    <source>
        <dbReference type="ARBA" id="ARBA00022741"/>
    </source>
</evidence>
<keyword evidence="9" id="KW-1185">Reference proteome</keyword>
<dbReference type="InterPro" id="IPR012340">
    <property type="entry name" value="NA-bd_OB-fold"/>
</dbReference>
<evidence type="ECO:0000256" key="2">
    <source>
        <dbReference type="ARBA" id="ARBA00022598"/>
    </source>
</evidence>
<dbReference type="NCBIfam" id="NF001750">
    <property type="entry name" value="PRK00476.1"/>
    <property type="match status" value="1"/>
</dbReference>
<keyword evidence="5" id="KW-0648">Protein biosynthesis</keyword>
<evidence type="ECO:0000256" key="6">
    <source>
        <dbReference type="ARBA" id="ARBA00023146"/>
    </source>
</evidence>
<dbReference type="GO" id="GO:0003676">
    <property type="term" value="F:nucleic acid binding"/>
    <property type="evidence" value="ECO:0007669"/>
    <property type="project" value="InterPro"/>
</dbReference>
<dbReference type="PANTHER" id="PTHR22594:SF5">
    <property type="entry name" value="ASPARTATE--TRNA LIGASE, MITOCHONDRIAL"/>
    <property type="match status" value="1"/>
</dbReference>
<dbReference type="SUPFAM" id="SSF50249">
    <property type="entry name" value="Nucleic acid-binding proteins"/>
    <property type="match status" value="1"/>
</dbReference>
<dbReference type="NCBIfam" id="TIGR00459">
    <property type="entry name" value="aspS_bact"/>
    <property type="match status" value="1"/>
</dbReference>
<evidence type="ECO:0000259" key="7">
    <source>
        <dbReference type="PROSITE" id="PS50862"/>
    </source>
</evidence>
<keyword evidence="2" id="KW-0436">Ligase</keyword>
<dbReference type="HAMAP" id="MF_00044">
    <property type="entry name" value="Asp_tRNA_synth_type1"/>
    <property type="match status" value="1"/>
</dbReference>
<proteinExistence type="inferred from homology"/>
<keyword evidence="6" id="KW-0030">Aminoacyl-tRNA synthetase</keyword>
<name>A0A7J7J3X2_BUGNE</name>
<dbReference type="InterPro" id="IPR004524">
    <property type="entry name" value="Asp-tRNA-ligase_1"/>
</dbReference>
<organism evidence="8 9">
    <name type="scientific">Bugula neritina</name>
    <name type="common">Brown bryozoan</name>
    <name type="synonym">Sertularia neritina</name>
    <dbReference type="NCBI Taxonomy" id="10212"/>
    <lineage>
        <taxon>Eukaryota</taxon>
        <taxon>Metazoa</taxon>
        <taxon>Spiralia</taxon>
        <taxon>Lophotrochozoa</taxon>
        <taxon>Bryozoa</taxon>
        <taxon>Gymnolaemata</taxon>
        <taxon>Cheilostomatida</taxon>
        <taxon>Flustrina</taxon>
        <taxon>Buguloidea</taxon>
        <taxon>Bugulidae</taxon>
        <taxon>Bugula</taxon>
    </lineage>
</organism>
<dbReference type="OrthoDB" id="439710at2759"/>
<comment type="similarity">
    <text evidence="1">Belongs to the class-II aminoacyl-tRNA synthetase family. Type 1 subfamily.</text>
</comment>
<dbReference type="Pfam" id="PF01336">
    <property type="entry name" value="tRNA_anti-codon"/>
    <property type="match status" value="1"/>
</dbReference>
<dbReference type="PROSITE" id="PS50862">
    <property type="entry name" value="AA_TRNA_LIGASE_II"/>
    <property type="match status" value="1"/>
</dbReference>
<accession>A0A7J7J3X2</accession>
<dbReference type="PRINTS" id="PR01042">
    <property type="entry name" value="TRNASYNTHASP"/>
</dbReference>
<dbReference type="Gene3D" id="2.40.50.140">
    <property type="entry name" value="Nucleic acid-binding proteins"/>
    <property type="match status" value="1"/>
</dbReference>
<protein>
    <submittedName>
        <fullName evidence="8">DARS2</fullName>
    </submittedName>
</protein>
<dbReference type="EMBL" id="VXIV02003141">
    <property type="protein sequence ID" value="KAF6020872.1"/>
    <property type="molecule type" value="Genomic_DNA"/>
</dbReference>
<dbReference type="InterPro" id="IPR004365">
    <property type="entry name" value="NA-bd_OB_tRNA"/>
</dbReference>
<dbReference type="InterPro" id="IPR047089">
    <property type="entry name" value="Asp-tRNA-ligase_1_N"/>
</dbReference>
<comment type="caution">
    <text evidence="8">The sequence shown here is derived from an EMBL/GenBank/DDBJ whole genome shotgun (WGS) entry which is preliminary data.</text>
</comment>
<dbReference type="GO" id="GO:0006422">
    <property type="term" value="P:aspartyl-tRNA aminoacylation"/>
    <property type="evidence" value="ECO:0007669"/>
    <property type="project" value="TreeGrafter"/>
</dbReference>
<dbReference type="SUPFAM" id="SSF55261">
    <property type="entry name" value="GAD domain-like"/>
    <property type="match status" value="1"/>
</dbReference>
<dbReference type="Gene3D" id="3.30.930.10">
    <property type="entry name" value="Bira Bifunctional Protein, Domain 2"/>
    <property type="match status" value="1"/>
</dbReference>
<sequence length="640" mass="72189">MLTQIKKLTLQILTANNRQRCICYMTSGRHLPPTSTPQRFFSNLKDNLELSILLPTPIAIHVSFLHRSHHCGEVNTDDVGTAVNLYGWVEYKRGNKFFTLRDATGSCQILCNIDVNLPSRESVVAVEGTVQLRPEKDVNLKMATGKVEICCAKLKVLNRCSKLAFTPNVFTGVKEETRMRYRYLDIRSKVMQHNLRLRSSFLLKVRKYLCEEKGFVDVETPTLFRRTPGGAQEFVVPTQRPGMFYSLPQSPQQFKQLLMAGGIDRYMQIARCYRDEGAKPDRQPEFTQLDLELSFCTQQQIMSIIEDMLVQSWPEHLPKLKGPFSRMSHHTAIEKYGVDKPDTRFESTIKDLTGELSHLPLFSCNGKRMDIRGLNIEGGTHRLKSSNIKYIQQTVENLFSAQISVVKIGMDGSWHSPLAKYAENDVKQAVSKKLSASPNDLLFISCEDSWESVCTILGKCRSLAARLSADNGQPLHDDNLFNFLWIENFPLFEKEDNRIVSAHHPFTAPVDEDSHLLTTNPLQVRGQHYDLVLNGSEVGGGSIRIHNASMQRYVLESVLNEDASQLEHLLEALDSGCPPHGGIALGLDRLLSIMCDAPSIRDVIAFPKSHEGLDLMSGAPNNISQEDLDRYNIAIVEKNI</sequence>
<dbReference type="InterPro" id="IPR004115">
    <property type="entry name" value="GAD-like_sf"/>
</dbReference>
<dbReference type="InterPro" id="IPR004364">
    <property type="entry name" value="Aa-tRNA-synt_II"/>
</dbReference>
<dbReference type="GO" id="GO:0005739">
    <property type="term" value="C:mitochondrion"/>
    <property type="evidence" value="ECO:0007669"/>
    <property type="project" value="TreeGrafter"/>
</dbReference>
<reference evidence="8" key="1">
    <citation type="submission" date="2020-06" db="EMBL/GenBank/DDBJ databases">
        <title>Draft genome of Bugula neritina, a colonial animal packing powerful symbionts and potential medicines.</title>
        <authorList>
            <person name="Rayko M."/>
        </authorList>
    </citation>
    <scope>NUCLEOTIDE SEQUENCE [LARGE SCALE GENOMIC DNA]</scope>
    <source>
        <strain evidence="8">Kwan_BN1</strain>
    </source>
</reference>
<dbReference type="InterPro" id="IPR047090">
    <property type="entry name" value="AspRS_core"/>
</dbReference>
<feature type="domain" description="Aminoacyl-transfer RNA synthetases class-II family profile" evidence="7">
    <location>
        <begin position="195"/>
        <end position="620"/>
    </location>
</feature>
<keyword evidence="4" id="KW-0067">ATP-binding</keyword>
<dbReference type="InterPro" id="IPR045864">
    <property type="entry name" value="aa-tRNA-synth_II/BPL/LPL"/>
</dbReference>
<evidence type="ECO:0000313" key="8">
    <source>
        <dbReference type="EMBL" id="KAF6020872.1"/>
    </source>
</evidence>
<dbReference type="AlphaFoldDB" id="A0A7J7J3X2"/>
<dbReference type="InterPro" id="IPR006195">
    <property type="entry name" value="aa-tRNA-synth_II"/>
</dbReference>
<evidence type="ECO:0000256" key="5">
    <source>
        <dbReference type="ARBA" id="ARBA00022917"/>
    </source>
</evidence>
<gene>
    <name evidence="8" type="ORF">EB796_020787</name>
</gene>
<evidence type="ECO:0000256" key="4">
    <source>
        <dbReference type="ARBA" id="ARBA00022840"/>
    </source>
</evidence>